<protein>
    <recommendedName>
        <fullName evidence="4">Solute-binding protein family 3/N-terminal domain-containing protein</fullName>
    </recommendedName>
</protein>
<dbReference type="Gene3D" id="3.40.190.10">
    <property type="entry name" value="Periplasmic binding protein-like II"/>
    <property type="match status" value="2"/>
</dbReference>
<evidence type="ECO:0008006" key="4">
    <source>
        <dbReference type="Google" id="ProtNLM"/>
    </source>
</evidence>
<sequence>MLFLRLILIASFCNAIVWLDAQAAPEEIEYAYPDISVWTTQRDADGKLKNPLVRLAQPLFEKAGIPWHAKDYPAKRMFANLREGVSKFSMLVNAPSILRDCCLVSKDPVAVVEIRVFHRKGTPAITSMEELNGKSVITIRGYSYAGVLKYIQQKENKIENYPAPNHAAAFSMFANGRADYVLDYAFPAAEILEKSPIENIAFSTLKKTNVYLILHKSYPDAENVMARLEAIAKTLDKEEFLNAPDIAPVMN</sequence>
<dbReference type="Proteomes" id="UP000632498">
    <property type="component" value="Unassembled WGS sequence"/>
</dbReference>
<dbReference type="AlphaFoldDB" id="A0A917C2Z6"/>
<dbReference type="RefSeq" id="WP_188664558.1">
    <property type="nucleotide sequence ID" value="NZ_BMHV01000013.1"/>
</dbReference>
<comment type="caution">
    <text evidence="2">The sequence shown here is derived from an EMBL/GenBank/DDBJ whole genome shotgun (WGS) entry which is preliminary data.</text>
</comment>
<accession>A0A917C2Z6</accession>
<proteinExistence type="predicted"/>
<organism evidence="2 3">
    <name type="scientific">Terasakiella brassicae</name>
    <dbReference type="NCBI Taxonomy" id="1634917"/>
    <lineage>
        <taxon>Bacteria</taxon>
        <taxon>Pseudomonadati</taxon>
        <taxon>Pseudomonadota</taxon>
        <taxon>Alphaproteobacteria</taxon>
        <taxon>Rhodospirillales</taxon>
        <taxon>Terasakiellaceae</taxon>
        <taxon>Terasakiella</taxon>
    </lineage>
</organism>
<evidence type="ECO:0000256" key="1">
    <source>
        <dbReference type="SAM" id="SignalP"/>
    </source>
</evidence>
<dbReference type="SUPFAM" id="SSF53850">
    <property type="entry name" value="Periplasmic binding protein-like II"/>
    <property type="match status" value="1"/>
</dbReference>
<gene>
    <name evidence="2" type="ORF">GCM10011332_20600</name>
</gene>
<keyword evidence="3" id="KW-1185">Reference proteome</keyword>
<dbReference type="EMBL" id="BMHV01000013">
    <property type="protein sequence ID" value="GGF66391.1"/>
    <property type="molecule type" value="Genomic_DNA"/>
</dbReference>
<evidence type="ECO:0000313" key="2">
    <source>
        <dbReference type="EMBL" id="GGF66391.1"/>
    </source>
</evidence>
<reference evidence="2" key="1">
    <citation type="journal article" date="2014" name="Int. J. Syst. Evol. Microbiol.">
        <title>Complete genome sequence of Corynebacterium casei LMG S-19264T (=DSM 44701T), isolated from a smear-ripened cheese.</title>
        <authorList>
            <consortium name="US DOE Joint Genome Institute (JGI-PGF)"/>
            <person name="Walter F."/>
            <person name="Albersmeier A."/>
            <person name="Kalinowski J."/>
            <person name="Ruckert C."/>
        </authorList>
    </citation>
    <scope>NUCLEOTIDE SEQUENCE</scope>
    <source>
        <strain evidence="2">CGMCC 1.15254</strain>
    </source>
</reference>
<reference evidence="2" key="2">
    <citation type="submission" date="2020-09" db="EMBL/GenBank/DDBJ databases">
        <authorList>
            <person name="Sun Q."/>
            <person name="Zhou Y."/>
        </authorList>
    </citation>
    <scope>NUCLEOTIDE SEQUENCE</scope>
    <source>
        <strain evidence="2">CGMCC 1.15254</strain>
    </source>
</reference>
<feature type="signal peptide" evidence="1">
    <location>
        <begin position="1"/>
        <end position="23"/>
    </location>
</feature>
<keyword evidence="1" id="KW-0732">Signal</keyword>
<feature type="chain" id="PRO_5037287663" description="Solute-binding protein family 3/N-terminal domain-containing protein" evidence="1">
    <location>
        <begin position="24"/>
        <end position="251"/>
    </location>
</feature>
<name>A0A917C2Z6_9PROT</name>
<evidence type="ECO:0000313" key="3">
    <source>
        <dbReference type="Proteomes" id="UP000632498"/>
    </source>
</evidence>